<dbReference type="OrthoDB" id="5432325at2"/>
<evidence type="ECO:0000256" key="2">
    <source>
        <dbReference type="SAM" id="Phobius"/>
    </source>
</evidence>
<dbReference type="EMBL" id="PPFX01000052">
    <property type="protein sequence ID" value="PNU18760.1"/>
    <property type="molecule type" value="Genomic_DNA"/>
</dbReference>
<dbReference type="Pfam" id="PF16537">
    <property type="entry name" value="T2SSB"/>
    <property type="match status" value="1"/>
</dbReference>
<feature type="compositionally biased region" description="Basic and acidic residues" evidence="1">
    <location>
        <begin position="10"/>
        <end position="19"/>
    </location>
</feature>
<keyword evidence="2" id="KW-1133">Transmembrane helix</keyword>
<accession>A0A2K2H691</accession>
<reference evidence="4 5" key="1">
    <citation type="journal article" date="2018" name="Genome Announc.">
        <title>Genome Sequence of Geothermobacter sp. HR-1 Iron Reducer from the Loihi Seamount.</title>
        <authorList>
            <person name="Smith H."/>
            <person name="Abuyen K."/>
            <person name="Tremblay J."/>
            <person name="Savalia P."/>
            <person name="Perez-Rodriguez I."/>
            <person name="Emerson D."/>
            <person name="Tully B."/>
            <person name="Amend J."/>
        </authorList>
    </citation>
    <scope>NUCLEOTIDE SEQUENCE [LARGE SCALE GENOMIC DNA]</scope>
    <source>
        <strain evidence="4 5">HR-1</strain>
    </source>
</reference>
<feature type="region of interest" description="Disordered" evidence="1">
    <location>
        <begin position="10"/>
        <end position="33"/>
    </location>
</feature>
<keyword evidence="2" id="KW-0472">Membrane</keyword>
<evidence type="ECO:0000313" key="4">
    <source>
        <dbReference type="EMBL" id="PNU18760.1"/>
    </source>
</evidence>
<dbReference type="GO" id="GO:0015627">
    <property type="term" value="C:type II protein secretion system complex"/>
    <property type="evidence" value="ECO:0007669"/>
    <property type="project" value="InterPro"/>
</dbReference>
<gene>
    <name evidence="4" type="ORF">C2E25_16040</name>
</gene>
<dbReference type="Proteomes" id="UP000236340">
    <property type="component" value="Unassembled WGS sequence"/>
</dbReference>
<dbReference type="AlphaFoldDB" id="A0A2K2H691"/>
<comment type="caution">
    <text evidence="4">The sequence shown here is derived from an EMBL/GenBank/DDBJ whole genome shotgun (WGS) entry which is preliminary data.</text>
</comment>
<evidence type="ECO:0000313" key="5">
    <source>
        <dbReference type="Proteomes" id="UP000236340"/>
    </source>
</evidence>
<sequence>MSYILDSLKKSEQKRRTQHSDIPGLGSVADKQPGKSRPWRFWLLLVFFGLCLAGLTLFLVMPKKDTGADVDGFSPDHSPATRIVPQGGLSQHSVDPVSPITEPVLPATGVTHPQPTDSGEVMSAPVPRPAEAEKKLYLFSELPSGIAGNVAGLEMTLHYYSSRPGRSMIRINGRNLHQGEILQPGVSVSQIIPDGAILDLHGYRVWVEKP</sequence>
<evidence type="ECO:0000259" key="3">
    <source>
        <dbReference type="Pfam" id="PF16537"/>
    </source>
</evidence>
<name>A0A2K2H691_9BACT</name>
<protein>
    <recommendedName>
        <fullName evidence="3">Type II secretion system protein GspB C-terminal domain-containing protein</fullName>
    </recommendedName>
</protein>
<dbReference type="InterPro" id="IPR032389">
    <property type="entry name" value="GspB_C"/>
</dbReference>
<evidence type="ECO:0000256" key="1">
    <source>
        <dbReference type="SAM" id="MobiDB-lite"/>
    </source>
</evidence>
<feature type="domain" description="Type II secretion system protein GspB C-terminal" evidence="3">
    <location>
        <begin position="153"/>
        <end position="208"/>
    </location>
</feature>
<dbReference type="RefSeq" id="WP_103116734.1">
    <property type="nucleotide sequence ID" value="NZ_PPFX01000052.1"/>
</dbReference>
<keyword evidence="2" id="KW-0812">Transmembrane</keyword>
<organism evidence="4 5">
    <name type="scientific">Geothermobacter hydrogeniphilus</name>
    <dbReference type="NCBI Taxonomy" id="1969733"/>
    <lineage>
        <taxon>Bacteria</taxon>
        <taxon>Pseudomonadati</taxon>
        <taxon>Thermodesulfobacteriota</taxon>
        <taxon>Desulfuromonadia</taxon>
        <taxon>Desulfuromonadales</taxon>
        <taxon>Geothermobacteraceae</taxon>
        <taxon>Geothermobacter</taxon>
    </lineage>
</organism>
<feature type="transmembrane region" description="Helical" evidence="2">
    <location>
        <begin position="41"/>
        <end position="61"/>
    </location>
</feature>
<proteinExistence type="predicted"/>